<dbReference type="InterPro" id="IPR017896">
    <property type="entry name" value="4Fe4S_Fe-S-bd"/>
</dbReference>
<dbReference type="PATRIC" id="fig|1206767.3.peg.2329"/>
<dbReference type="PROSITE" id="PS51379">
    <property type="entry name" value="4FE4S_FER_2"/>
    <property type="match status" value="2"/>
</dbReference>
<dbReference type="Pfam" id="PF01656">
    <property type="entry name" value="CbiA"/>
    <property type="match status" value="1"/>
</dbReference>
<dbReference type="AlphaFoldDB" id="K6GPM1"/>
<dbReference type="PROSITE" id="PS00198">
    <property type="entry name" value="4FE4S_FER_1"/>
    <property type="match status" value="1"/>
</dbReference>
<evidence type="ECO:0000259" key="4">
    <source>
        <dbReference type="PROSITE" id="PS51379"/>
    </source>
</evidence>
<dbReference type="PANTHER" id="PTHR43534">
    <property type="entry name" value="MIND SUPERFAMILY P-LOOP ATPASE CONTAINING AN INSERTED FERREDOXIN DOMAIN"/>
    <property type="match status" value="1"/>
</dbReference>
<dbReference type="Gene3D" id="3.30.70.20">
    <property type="match status" value="1"/>
</dbReference>
<dbReference type="GO" id="GO:0051536">
    <property type="term" value="F:iron-sulfur cluster binding"/>
    <property type="evidence" value="ECO:0007669"/>
    <property type="project" value="UniProtKB-KW"/>
</dbReference>
<evidence type="ECO:0000256" key="2">
    <source>
        <dbReference type="ARBA" id="ARBA00023004"/>
    </source>
</evidence>
<dbReference type="InterPro" id="IPR027417">
    <property type="entry name" value="P-loop_NTPase"/>
</dbReference>
<keyword evidence="2" id="KW-0408">Iron</keyword>
<evidence type="ECO:0000313" key="5">
    <source>
        <dbReference type="EMBL" id="EKO38900.1"/>
    </source>
</evidence>
<protein>
    <submittedName>
        <fullName evidence="5">p-loop ATPase, MinD superfamily</fullName>
    </submittedName>
</protein>
<evidence type="ECO:0000256" key="3">
    <source>
        <dbReference type="ARBA" id="ARBA00023014"/>
    </source>
</evidence>
<dbReference type="CDD" id="cd03110">
    <property type="entry name" value="SIMIBI_bact_arch"/>
    <property type="match status" value="1"/>
</dbReference>
<dbReference type="Gene3D" id="3.40.50.300">
    <property type="entry name" value="P-loop containing nucleotide triphosphate hydrolases"/>
    <property type="match status" value="1"/>
</dbReference>
<evidence type="ECO:0000256" key="1">
    <source>
        <dbReference type="ARBA" id="ARBA00022723"/>
    </source>
</evidence>
<evidence type="ECO:0000313" key="6">
    <source>
        <dbReference type="Proteomes" id="UP000006272"/>
    </source>
</evidence>
<dbReference type="PANTHER" id="PTHR43534:SF1">
    <property type="entry name" value="4FE-4S CLUSTER CONTAINING PARA FAMILY ATPASE PROTEIN"/>
    <property type="match status" value="1"/>
</dbReference>
<dbReference type="SUPFAM" id="SSF54862">
    <property type="entry name" value="4Fe-4S ferredoxins"/>
    <property type="match status" value="1"/>
</dbReference>
<accession>K6GPM1</accession>
<dbReference type="Pfam" id="PF00037">
    <property type="entry name" value="Fer4"/>
    <property type="match status" value="2"/>
</dbReference>
<dbReference type="SUPFAM" id="SSF52540">
    <property type="entry name" value="P-loop containing nucleoside triphosphate hydrolases"/>
    <property type="match status" value="1"/>
</dbReference>
<comment type="caution">
    <text evidence="5">The sequence shown here is derived from an EMBL/GenBank/DDBJ whole genome shotgun (WGS) entry which is preliminary data.</text>
</comment>
<reference evidence="5 6" key="1">
    <citation type="submission" date="2012-07" db="EMBL/GenBank/DDBJ databases">
        <title>Draft genome sequence of Desulfovibrio magneticus str. Maddingley MBC34 obtained from a metagenomic sequence of a methanogenic enrichment isolated from coal-seam formation water in Victoria, Australia.</title>
        <authorList>
            <person name="Greenfield P."/>
            <person name="Hendry P."/>
            <person name="Li D."/>
            <person name="Rosewarne C.P."/>
            <person name="Tran-Dinh N."/>
            <person name="Elbourne L.D.H."/>
            <person name="Paulsen I.T."/>
            <person name="Midgley D.J."/>
        </authorList>
    </citation>
    <scope>NUCLEOTIDE SEQUENCE [LARGE SCALE GENOMIC DNA]</scope>
    <source>
        <strain evidence="6">Maddingley MBC34</strain>
    </source>
</reference>
<gene>
    <name evidence="5" type="ORF">B193_2387</name>
</gene>
<dbReference type="EMBL" id="ALAO01000194">
    <property type="protein sequence ID" value="EKO38900.1"/>
    <property type="molecule type" value="Genomic_DNA"/>
</dbReference>
<dbReference type="GO" id="GO:0046872">
    <property type="term" value="F:metal ion binding"/>
    <property type="evidence" value="ECO:0007669"/>
    <property type="project" value="UniProtKB-KW"/>
</dbReference>
<dbReference type="InterPro" id="IPR002586">
    <property type="entry name" value="CobQ/CobB/MinD/ParA_Nub-bd_dom"/>
</dbReference>
<dbReference type="Proteomes" id="UP000006272">
    <property type="component" value="Unassembled WGS sequence"/>
</dbReference>
<name>K6GPM1_9BACT</name>
<feature type="domain" description="4Fe-4S ferredoxin-type" evidence="4">
    <location>
        <begin position="89"/>
        <end position="118"/>
    </location>
</feature>
<keyword evidence="3" id="KW-0411">Iron-sulfur</keyword>
<sequence>MPEIVVLSGKGGAGKTSVTAAFAAMSRNAVLCDLDVDAPDLHILLAPRDSRREPFVAGHLAAIDPARCDGCGECAARCRYGAVSAADRDRFVINPAHCEGCKVCVVLCPRQAILFTPRTCGVSAVSDTRYGPFVHARLDPGAENSGRLVALLRQKAKALAKEQGRDLILADGAPGIACPVVSSMTGATLAVLVTEPTPSGSHDLGRVAALCDHFRLPTAVLLNKADLNPDEAARIEDACRDAGRPILGRLPYSPDVTAAMAVRQTLPEYGGPLADALAEAWDNVLALAAAPKPQRNPFATKG</sequence>
<dbReference type="InterPro" id="IPR017900">
    <property type="entry name" value="4Fe4S_Fe_S_CS"/>
</dbReference>
<proteinExistence type="predicted"/>
<keyword evidence="1" id="KW-0479">Metal-binding</keyword>
<organism evidence="5 6">
    <name type="scientific">Solidesulfovibrio magneticus str. Maddingley MBC34</name>
    <dbReference type="NCBI Taxonomy" id="1206767"/>
    <lineage>
        <taxon>Bacteria</taxon>
        <taxon>Pseudomonadati</taxon>
        <taxon>Thermodesulfobacteriota</taxon>
        <taxon>Desulfovibrionia</taxon>
        <taxon>Desulfovibrionales</taxon>
        <taxon>Desulfovibrionaceae</taxon>
        <taxon>Solidesulfovibrio</taxon>
    </lineage>
</organism>
<feature type="domain" description="4Fe-4S ferredoxin-type" evidence="4">
    <location>
        <begin position="59"/>
        <end position="88"/>
    </location>
</feature>